<organism evidence="2">
    <name type="scientific">Pithovirus LCPAC202</name>
    <dbReference type="NCBI Taxonomy" id="2506592"/>
    <lineage>
        <taxon>Viruses</taxon>
        <taxon>Pithoviruses</taxon>
    </lineage>
</organism>
<dbReference type="EMBL" id="MK500511">
    <property type="protein sequence ID" value="QBK91124.1"/>
    <property type="molecule type" value="Genomic_DNA"/>
</dbReference>
<protein>
    <submittedName>
        <fullName evidence="2">3 transmembrane helices protein</fullName>
    </submittedName>
</protein>
<feature type="transmembrane region" description="Helical" evidence="1">
    <location>
        <begin position="100"/>
        <end position="120"/>
    </location>
</feature>
<feature type="transmembrane region" description="Helical" evidence="1">
    <location>
        <begin position="37"/>
        <end position="54"/>
    </location>
</feature>
<evidence type="ECO:0000256" key="1">
    <source>
        <dbReference type="SAM" id="Phobius"/>
    </source>
</evidence>
<reference evidence="2" key="1">
    <citation type="journal article" date="2019" name="MBio">
        <title>Virus Genomes from Deep Sea Sediments Expand the Ocean Megavirome and Support Independent Origins of Viral Gigantism.</title>
        <authorList>
            <person name="Backstrom D."/>
            <person name="Yutin N."/>
            <person name="Jorgensen S.L."/>
            <person name="Dharamshi J."/>
            <person name="Homa F."/>
            <person name="Zaremba-Niedwiedzka K."/>
            <person name="Spang A."/>
            <person name="Wolf Y.I."/>
            <person name="Koonin E.V."/>
            <person name="Ettema T.J."/>
        </authorList>
    </citation>
    <scope>NUCLEOTIDE SEQUENCE</scope>
</reference>
<proteinExistence type="predicted"/>
<keyword evidence="1" id="KW-0472">Membrane</keyword>
<feature type="transmembrane region" description="Helical" evidence="1">
    <location>
        <begin position="126"/>
        <end position="148"/>
    </location>
</feature>
<sequence>MSENHEYTKSYYSLWDFSRNPTKYQNLTGPDLSQDRIWPLIIIGIVTYLVWTEYGSQDCRQQNCNNQAEIIHPQDSISEMIRKISNNLSKNHAIVEWRRSLLAAIVIGLIVLFIFCPRFPDGFTVLVTIFLIFFVVHFSSVWLSTHWWKTNDDKIEKSLRKLKNRQLA</sequence>
<name>A0A481Z5G2_9VIRU</name>
<keyword evidence="1" id="KW-1133">Transmembrane helix</keyword>
<gene>
    <name evidence="2" type="ORF">LCPAC202_00980</name>
</gene>
<keyword evidence="1 2" id="KW-0812">Transmembrane</keyword>
<evidence type="ECO:0000313" key="2">
    <source>
        <dbReference type="EMBL" id="QBK91124.1"/>
    </source>
</evidence>
<accession>A0A481Z5G2</accession>